<dbReference type="Gene3D" id="2.170.270.10">
    <property type="entry name" value="SET domain"/>
    <property type="match status" value="1"/>
</dbReference>
<dbReference type="PROSITE" id="PS51633">
    <property type="entry name" value="CXC"/>
    <property type="match status" value="1"/>
</dbReference>
<keyword evidence="2" id="KW-0808">Transferase</keyword>
<keyword evidence="6" id="KW-1185">Reference proteome</keyword>
<dbReference type="InterPro" id="IPR046341">
    <property type="entry name" value="SET_dom_sf"/>
</dbReference>
<comment type="caution">
    <text evidence="5">The sequence shown here is derived from an EMBL/GenBank/DDBJ whole genome shotgun (WGS) entry which is preliminary data.</text>
</comment>
<dbReference type="Pfam" id="PF18264">
    <property type="entry name" value="preSET_CXC"/>
    <property type="match status" value="1"/>
</dbReference>
<dbReference type="EMBL" id="JBJXBP010000001">
    <property type="protein sequence ID" value="KAL3849671.1"/>
    <property type="molecule type" value="Genomic_DNA"/>
</dbReference>
<dbReference type="Pfam" id="PF25996">
    <property type="entry name" value="HTH_CLF_N"/>
    <property type="match status" value="1"/>
</dbReference>
<dbReference type="GO" id="GO:0008168">
    <property type="term" value="F:methyltransferase activity"/>
    <property type="evidence" value="ECO:0007669"/>
    <property type="project" value="UniProtKB-KW"/>
</dbReference>
<dbReference type="InterPro" id="IPR045318">
    <property type="entry name" value="EZH1/2-like"/>
</dbReference>
<evidence type="ECO:0000256" key="2">
    <source>
        <dbReference type="ARBA" id="ARBA00022679"/>
    </source>
</evidence>
<dbReference type="InterPro" id="IPR058609">
    <property type="entry name" value="HTH_CLF-like"/>
</dbReference>
<keyword evidence="1" id="KW-0489">Methyltransferase</keyword>
<dbReference type="InterPro" id="IPR026489">
    <property type="entry name" value="CXC_dom"/>
</dbReference>
<dbReference type="SUPFAM" id="SSF82199">
    <property type="entry name" value="SET domain"/>
    <property type="match status" value="1"/>
</dbReference>
<dbReference type="SMART" id="SM01114">
    <property type="entry name" value="CXC"/>
    <property type="match status" value="1"/>
</dbReference>
<accession>A0ABD3UL38</accession>
<dbReference type="PANTHER" id="PTHR45747">
    <property type="entry name" value="HISTONE-LYSINE N-METHYLTRANSFERASE E(Z)"/>
    <property type="match status" value="1"/>
</dbReference>
<evidence type="ECO:0000313" key="6">
    <source>
        <dbReference type="Proteomes" id="UP001634393"/>
    </source>
</evidence>
<evidence type="ECO:0000256" key="1">
    <source>
        <dbReference type="ARBA" id="ARBA00022603"/>
    </source>
</evidence>
<reference evidence="5 6" key="1">
    <citation type="submission" date="2024-12" db="EMBL/GenBank/DDBJ databases">
        <title>The unique morphological basis and parallel evolutionary history of personate flowers in Penstemon.</title>
        <authorList>
            <person name="Depatie T.H."/>
            <person name="Wessinger C.A."/>
        </authorList>
    </citation>
    <scope>NUCLEOTIDE SEQUENCE [LARGE SCALE GENOMIC DNA]</scope>
    <source>
        <strain evidence="5">WTNN_2</strain>
        <tissue evidence="5">Leaf</tissue>
    </source>
</reference>
<protein>
    <recommendedName>
        <fullName evidence="4">CXC domain-containing protein</fullName>
    </recommendedName>
</protein>
<proteinExistence type="predicted"/>
<evidence type="ECO:0000256" key="3">
    <source>
        <dbReference type="ARBA" id="ARBA00022691"/>
    </source>
</evidence>
<feature type="domain" description="CXC" evidence="4">
    <location>
        <begin position="447"/>
        <end position="546"/>
    </location>
</feature>
<dbReference type="PANTHER" id="PTHR45747:SF14">
    <property type="entry name" value="HISTONE-LYSINE N-METHYLTRANSFERASE EZA1"/>
    <property type="match status" value="1"/>
</dbReference>
<dbReference type="AlphaFoldDB" id="A0ABD3UL38"/>
<dbReference type="Proteomes" id="UP001634393">
    <property type="component" value="Unassembled WGS sequence"/>
</dbReference>
<name>A0ABD3UL38_9LAMI</name>
<sequence>MADFSSKFTQLKRQIQSERVVSIAEKLEKNSKSIQAYVSELETLAASRNDFTSIRSNDSENFLSLRMDNPLCKVKGLIQGSADRDDVESEEIVFSSTAKLPLIERLPSYTTWIYLHRNQRMADDQSVVGRRRIYYDHHGSEALICSDSEEELLELEGEKHEFSEGEDRILRVAFQECGVASEVLDLLTHFVGGSYLEIQERCIMLGEQSKIIEDKNLEGEKKKSALDDMLEKSLDAALQNFNSLFCRRCLISYCPLHGHSHNPIYPSEKQFYIPDPEENRRPCGSECYLQVNNVKDFPTSSAIDPYDGSQSRASYEQACYLESKGKRKVSDNPLVETTHIWSEWKPLEKDLYLKGLEISGRNSCFIARNMLPGLKTCKEVFRYMCGDGAVLPQGSSAMLSSLFEDGGKADMDNMDVEMSVKSKICRKRGKARKVKSSWKSAGHPSLWRRIADGKDRSCIQYIPCRCQPFCGKDCSCLQSGNCCEKYCGCSKSCKNRFRGCHCAKSQCRSRQCPCFAAGRECDPDVCRNCWISCGDGSLREPPKKGDGHCGNMKLLLEQRQKVLVGRSAVAGWGAFIKDAVNKNDYLGEYTGELISHREADKRGKIYDRVNSSFLFDLNDLASNNISSLRIVLLLHC</sequence>
<dbReference type="InterPro" id="IPR033467">
    <property type="entry name" value="Tesmin/TSO1-like_CXC"/>
</dbReference>
<gene>
    <name evidence="5" type="ORF">ACJIZ3_011553</name>
</gene>
<dbReference type="InterPro" id="IPR041355">
    <property type="entry name" value="Pre-SET_CXC"/>
</dbReference>
<keyword evidence="3" id="KW-0949">S-adenosyl-L-methionine</keyword>
<evidence type="ECO:0000313" key="5">
    <source>
        <dbReference type="EMBL" id="KAL3849671.1"/>
    </source>
</evidence>
<dbReference type="GO" id="GO:0032259">
    <property type="term" value="P:methylation"/>
    <property type="evidence" value="ECO:0007669"/>
    <property type="project" value="UniProtKB-KW"/>
</dbReference>
<evidence type="ECO:0000259" key="4">
    <source>
        <dbReference type="PROSITE" id="PS51633"/>
    </source>
</evidence>
<organism evidence="5 6">
    <name type="scientific">Penstemon smallii</name>
    <dbReference type="NCBI Taxonomy" id="265156"/>
    <lineage>
        <taxon>Eukaryota</taxon>
        <taxon>Viridiplantae</taxon>
        <taxon>Streptophyta</taxon>
        <taxon>Embryophyta</taxon>
        <taxon>Tracheophyta</taxon>
        <taxon>Spermatophyta</taxon>
        <taxon>Magnoliopsida</taxon>
        <taxon>eudicotyledons</taxon>
        <taxon>Gunneridae</taxon>
        <taxon>Pentapetalae</taxon>
        <taxon>asterids</taxon>
        <taxon>lamiids</taxon>
        <taxon>Lamiales</taxon>
        <taxon>Plantaginaceae</taxon>
        <taxon>Cheloneae</taxon>
        <taxon>Penstemon</taxon>
    </lineage>
</organism>